<dbReference type="EMBL" id="SPHZ02000002">
    <property type="protein sequence ID" value="KAF0929633.1"/>
    <property type="molecule type" value="Genomic_DNA"/>
</dbReference>
<name>A0A6G1EYB8_9ORYZ</name>
<protein>
    <submittedName>
        <fullName evidence="1">Uncharacterized protein</fullName>
    </submittedName>
</protein>
<dbReference type="Proteomes" id="UP000479710">
    <property type="component" value="Unassembled WGS sequence"/>
</dbReference>
<proteinExistence type="predicted"/>
<accession>A0A6G1EYB8</accession>
<evidence type="ECO:0000313" key="2">
    <source>
        <dbReference type="Proteomes" id="UP000479710"/>
    </source>
</evidence>
<reference evidence="1 2" key="1">
    <citation type="submission" date="2019-11" db="EMBL/GenBank/DDBJ databases">
        <title>Whole genome sequence of Oryza granulata.</title>
        <authorList>
            <person name="Li W."/>
        </authorList>
    </citation>
    <scope>NUCLEOTIDE SEQUENCE [LARGE SCALE GENOMIC DNA]</scope>
    <source>
        <strain evidence="2">cv. Menghai</strain>
        <tissue evidence="1">Leaf</tissue>
    </source>
</reference>
<keyword evidence="2" id="KW-1185">Reference proteome</keyword>
<organism evidence="1 2">
    <name type="scientific">Oryza meyeriana var. granulata</name>
    <dbReference type="NCBI Taxonomy" id="110450"/>
    <lineage>
        <taxon>Eukaryota</taxon>
        <taxon>Viridiplantae</taxon>
        <taxon>Streptophyta</taxon>
        <taxon>Embryophyta</taxon>
        <taxon>Tracheophyta</taxon>
        <taxon>Spermatophyta</taxon>
        <taxon>Magnoliopsida</taxon>
        <taxon>Liliopsida</taxon>
        <taxon>Poales</taxon>
        <taxon>Poaceae</taxon>
        <taxon>BOP clade</taxon>
        <taxon>Oryzoideae</taxon>
        <taxon>Oryzeae</taxon>
        <taxon>Oryzinae</taxon>
        <taxon>Oryza</taxon>
        <taxon>Oryza meyeriana</taxon>
    </lineage>
</organism>
<gene>
    <name evidence="1" type="ORF">E2562_022991</name>
</gene>
<comment type="caution">
    <text evidence="1">The sequence shown here is derived from an EMBL/GenBank/DDBJ whole genome shotgun (WGS) entry which is preliminary data.</text>
</comment>
<evidence type="ECO:0000313" key="1">
    <source>
        <dbReference type="EMBL" id="KAF0929633.1"/>
    </source>
</evidence>
<sequence>MASRGWHGGLRRLAAPWKPFGMAQRVDWREAGPGAATPGKQKPRRLVADLLAKQASGANGLGG</sequence>
<dbReference type="AlphaFoldDB" id="A0A6G1EYB8"/>